<dbReference type="InterPro" id="IPR011146">
    <property type="entry name" value="HIT-like"/>
</dbReference>
<dbReference type="RefSeq" id="WP_061532211.1">
    <property type="nucleotide sequence ID" value="NZ_CP013233.1"/>
</dbReference>
<dbReference type="PANTHER" id="PTHR42997">
    <property type="entry name" value="HIT FAMILY HYDROLASE"/>
    <property type="match status" value="1"/>
</dbReference>
<name>A0A127QED7_9BURK</name>
<dbReference type="Pfam" id="PF01230">
    <property type="entry name" value="HIT"/>
    <property type="match status" value="1"/>
</dbReference>
<dbReference type="Proteomes" id="UP000071778">
    <property type="component" value="Chromosome"/>
</dbReference>
<dbReference type="PIRSF" id="PIRSF000714">
    <property type="entry name" value="HIT"/>
    <property type="match status" value="1"/>
</dbReference>
<dbReference type="SUPFAM" id="SSF54197">
    <property type="entry name" value="HIT-like"/>
    <property type="match status" value="1"/>
</dbReference>
<dbReference type="PROSITE" id="PS51084">
    <property type="entry name" value="HIT_2"/>
    <property type="match status" value="1"/>
</dbReference>
<reference evidence="3 4" key="1">
    <citation type="submission" date="2015-11" db="EMBL/GenBank/DDBJ databases">
        <title>Exploring the genomic traits of fungus-feeding bacterial genus Collimonas.</title>
        <authorList>
            <person name="Song C."/>
            <person name="Schmidt R."/>
            <person name="de Jager V."/>
            <person name="Krzyzanowska D."/>
            <person name="Jongedijk E."/>
            <person name="Cankar K."/>
            <person name="Beekwilder J."/>
            <person name="van Veen A."/>
            <person name="de Boer W."/>
            <person name="van Veen J.A."/>
            <person name="Garbeva P."/>
        </authorList>
    </citation>
    <scope>NUCLEOTIDE SEQUENCE [LARGE SCALE GENOMIC DNA]</scope>
    <source>
        <strain evidence="3 4">Ter282</strain>
    </source>
</reference>
<keyword evidence="4" id="KW-1185">Reference proteome</keyword>
<protein>
    <submittedName>
        <fullName evidence="3">Histidine triad (HIT) protein</fullName>
    </submittedName>
</protein>
<sequence>MADHSVDCELCSGDGGEVLHRAEKFRVVLVDDPSYPGFCRVIWNDHIKEMTDLPVADRSTLMAAVCKVESVVRAVMQPEKINLASLGNMTPHLHWHVIPRYADDAHFPSPVWAEAQRQPSPSTLEQRQALLGALRSAISEQF</sequence>
<dbReference type="PANTHER" id="PTHR42997:SF1">
    <property type="entry name" value="AP-4-A PHOSPHORYLASE"/>
    <property type="match status" value="1"/>
</dbReference>
<feature type="domain" description="HIT" evidence="2">
    <location>
        <begin position="6"/>
        <end position="107"/>
    </location>
</feature>
<evidence type="ECO:0000313" key="4">
    <source>
        <dbReference type="Proteomes" id="UP000071778"/>
    </source>
</evidence>
<dbReference type="Gene3D" id="3.30.428.10">
    <property type="entry name" value="HIT-like"/>
    <property type="match status" value="1"/>
</dbReference>
<dbReference type="AlphaFoldDB" id="A0A127QED7"/>
<dbReference type="InterPro" id="IPR036265">
    <property type="entry name" value="HIT-like_sf"/>
</dbReference>
<evidence type="ECO:0000313" key="3">
    <source>
        <dbReference type="EMBL" id="AMP08420.1"/>
    </source>
</evidence>
<accession>A0A127QED7</accession>
<evidence type="ECO:0000256" key="1">
    <source>
        <dbReference type="PROSITE-ProRule" id="PRU00464"/>
    </source>
</evidence>
<proteinExistence type="predicted"/>
<gene>
    <name evidence="3" type="ORF">CAter282_0611</name>
</gene>
<organism evidence="3 4">
    <name type="scientific">Collimonas arenae</name>
    <dbReference type="NCBI Taxonomy" id="279058"/>
    <lineage>
        <taxon>Bacteria</taxon>
        <taxon>Pseudomonadati</taxon>
        <taxon>Pseudomonadota</taxon>
        <taxon>Betaproteobacteria</taxon>
        <taxon>Burkholderiales</taxon>
        <taxon>Oxalobacteraceae</taxon>
        <taxon>Collimonas</taxon>
    </lineage>
</organism>
<dbReference type="EMBL" id="CP013235">
    <property type="protein sequence ID" value="AMP08420.1"/>
    <property type="molecule type" value="Genomic_DNA"/>
</dbReference>
<dbReference type="InterPro" id="IPR026026">
    <property type="entry name" value="HIT_Hint"/>
</dbReference>
<feature type="short sequence motif" description="Histidine triad motif" evidence="1">
    <location>
        <begin position="92"/>
        <end position="96"/>
    </location>
</feature>
<dbReference type="OrthoDB" id="9799145at2"/>
<dbReference type="InterPro" id="IPR052908">
    <property type="entry name" value="AP-4-A_phosphorylase"/>
</dbReference>
<evidence type="ECO:0000259" key="2">
    <source>
        <dbReference type="PROSITE" id="PS51084"/>
    </source>
</evidence>
<dbReference type="PATRIC" id="fig|279058.18.peg.612"/>
<dbReference type="GO" id="GO:0003824">
    <property type="term" value="F:catalytic activity"/>
    <property type="evidence" value="ECO:0007669"/>
    <property type="project" value="InterPro"/>
</dbReference>